<sequence length="150" mass="17268">MKLYTIHSIRTNNFKDTEMLEKIQEVWQQAYSHLDGRPLTLYGVYHDYESDYKGDYSLTTAIAESYDGATALELPVTAQYRVFEAATSDPQGVIQQWKQIWQLEEQGELSRAYTFDYEQYEPDGRITIHIALAPELSSETNTDSQQPASI</sequence>
<name>A0ABU1J3L0_9BACL</name>
<dbReference type="PANTHER" id="PTHR36444">
    <property type="entry name" value="TRANSCRIPTIONAL REGULATOR PROTEIN YOBU-RELATED"/>
    <property type="match status" value="1"/>
</dbReference>
<dbReference type="EMBL" id="JAVDQH010000012">
    <property type="protein sequence ID" value="MDR6245157.1"/>
    <property type="molecule type" value="Genomic_DNA"/>
</dbReference>
<dbReference type="InterPro" id="IPR011256">
    <property type="entry name" value="Reg_factor_effector_dom_sf"/>
</dbReference>
<gene>
    <name evidence="2" type="ORF">JOC58_003056</name>
</gene>
<reference evidence="2 3" key="1">
    <citation type="submission" date="2023-07" db="EMBL/GenBank/DDBJ databases">
        <title>Genomic Encyclopedia of Type Strains, Phase IV (KMG-IV): sequencing the most valuable type-strain genomes for metagenomic binning, comparative biology and taxonomic classification.</title>
        <authorList>
            <person name="Goeker M."/>
        </authorList>
    </citation>
    <scope>NUCLEOTIDE SEQUENCE [LARGE SCALE GENOMIC DNA]</scope>
    <source>
        <strain evidence="2 3">DSM 22170</strain>
    </source>
</reference>
<evidence type="ECO:0000259" key="1">
    <source>
        <dbReference type="Pfam" id="PF14526"/>
    </source>
</evidence>
<dbReference type="Pfam" id="PF14526">
    <property type="entry name" value="Cass2"/>
    <property type="match status" value="1"/>
</dbReference>
<feature type="domain" description="Integron-associated effector binding protein" evidence="1">
    <location>
        <begin position="9"/>
        <end position="131"/>
    </location>
</feature>
<proteinExistence type="predicted"/>
<dbReference type="PANTHER" id="PTHR36444:SF2">
    <property type="entry name" value="TRANSCRIPTIONAL REGULATOR PROTEIN YOBU-RELATED"/>
    <property type="match status" value="1"/>
</dbReference>
<accession>A0ABU1J3L0</accession>
<dbReference type="SUPFAM" id="SSF55136">
    <property type="entry name" value="Probable bacterial effector-binding domain"/>
    <property type="match status" value="1"/>
</dbReference>
<organism evidence="2 3">
    <name type="scientific">Paenibacillus hunanensis</name>
    <dbReference type="NCBI Taxonomy" id="539262"/>
    <lineage>
        <taxon>Bacteria</taxon>
        <taxon>Bacillati</taxon>
        <taxon>Bacillota</taxon>
        <taxon>Bacilli</taxon>
        <taxon>Bacillales</taxon>
        <taxon>Paenibacillaceae</taxon>
        <taxon>Paenibacillus</taxon>
    </lineage>
</organism>
<dbReference type="InterPro" id="IPR053182">
    <property type="entry name" value="YobU-like_regulator"/>
</dbReference>
<comment type="caution">
    <text evidence="2">The sequence shown here is derived from an EMBL/GenBank/DDBJ whole genome shotgun (WGS) entry which is preliminary data.</text>
</comment>
<dbReference type="Proteomes" id="UP001185028">
    <property type="component" value="Unassembled WGS sequence"/>
</dbReference>
<keyword evidence="3" id="KW-1185">Reference proteome</keyword>
<dbReference type="InterPro" id="IPR029441">
    <property type="entry name" value="Cass2"/>
</dbReference>
<evidence type="ECO:0000313" key="2">
    <source>
        <dbReference type="EMBL" id="MDR6245157.1"/>
    </source>
</evidence>
<protein>
    <submittedName>
        <fullName evidence="2">Transcriptional regulator YdeE</fullName>
    </submittedName>
</protein>
<evidence type="ECO:0000313" key="3">
    <source>
        <dbReference type="Proteomes" id="UP001185028"/>
    </source>
</evidence>
<dbReference type="RefSeq" id="WP_188776545.1">
    <property type="nucleotide sequence ID" value="NZ_BMMB01000007.1"/>
</dbReference>
<dbReference type="Gene3D" id="3.20.80.10">
    <property type="entry name" value="Regulatory factor, effector binding domain"/>
    <property type="match status" value="1"/>
</dbReference>